<keyword evidence="4" id="KW-1185">Reference proteome</keyword>
<evidence type="ECO:0000259" key="2">
    <source>
        <dbReference type="Pfam" id="PF03413"/>
    </source>
</evidence>
<feature type="domain" description="PepSY" evidence="2">
    <location>
        <begin position="93"/>
        <end position="146"/>
    </location>
</feature>
<feature type="compositionally biased region" description="Low complexity" evidence="1">
    <location>
        <begin position="55"/>
        <end position="72"/>
    </location>
</feature>
<dbReference type="RefSeq" id="WP_078653780.1">
    <property type="nucleotide sequence ID" value="NZ_JBEZVI010000021.1"/>
</dbReference>
<accession>A0ABV2Z4S8</accession>
<organism evidence="3 4">
    <name type="scientific">Streptomyces catenulae</name>
    <dbReference type="NCBI Taxonomy" id="66875"/>
    <lineage>
        <taxon>Bacteria</taxon>
        <taxon>Bacillati</taxon>
        <taxon>Actinomycetota</taxon>
        <taxon>Actinomycetes</taxon>
        <taxon>Kitasatosporales</taxon>
        <taxon>Streptomycetaceae</taxon>
        <taxon>Streptomyces</taxon>
    </lineage>
</organism>
<evidence type="ECO:0000313" key="3">
    <source>
        <dbReference type="EMBL" id="MEU3713007.1"/>
    </source>
</evidence>
<reference evidence="3 4" key="1">
    <citation type="submission" date="2024-06" db="EMBL/GenBank/DDBJ databases">
        <title>The Natural Products Discovery Center: Release of the First 8490 Sequenced Strains for Exploring Actinobacteria Biosynthetic Diversity.</title>
        <authorList>
            <person name="Kalkreuter E."/>
            <person name="Kautsar S.A."/>
            <person name="Yang D."/>
            <person name="Bader C.D."/>
            <person name="Teijaro C.N."/>
            <person name="Fluegel L."/>
            <person name="Davis C.M."/>
            <person name="Simpson J.R."/>
            <person name="Lauterbach L."/>
            <person name="Steele A.D."/>
            <person name="Gui C."/>
            <person name="Meng S."/>
            <person name="Li G."/>
            <person name="Viehrig K."/>
            <person name="Ye F."/>
            <person name="Su P."/>
            <person name="Kiefer A.F."/>
            <person name="Nichols A."/>
            <person name="Cepeda A.J."/>
            <person name="Yan W."/>
            <person name="Fan B."/>
            <person name="Jiang Y."/>
            <person name="Adhikari A."/>
            <person name="Zheng C.-J."/>
            <person name="Schuster L."/>
            <person name="Cowan T.M."/>
            <person name="Smanski M.J."/>
            <person name="Chevrette M.G."/>
            <person name="De Carvalho L.P.S."/>
            <person name="Shen B."/>
        </authorList>
    </citation>
    <scope>NUCLEOTIDE SEQUENCE [LARGE SCALE GENOMIC DNA]</scope>
    <source>
        <strain evidence="3 4">NPDC033039</strain>
    </source>
</reference>
<gene>
    <name evidence="3" type="ORF">AB0E61_23305</name>
</gene>
<dbReference type="Pfam" id="PF03413">
    <property type="entry name" value="PepSY"/>
    <property type="match status" value="2"/>
</dbReference>
<evidence type="ECO:0000256" key="1">
    <source>
        <dbReference type="SAM" id="MobiDB-lite"/>
    </source>
</evidence>
<feature type="region of interest" description="Disordered" evidence="1">
    <location>
        <begin position="39"/>
        <end position="81"/>
    </location>
</feature>
<feature type="domain" description="PepSY" evidence="2">
    <location>
        <begin position="178"/>
        <end position="231"/>
    </location>
</feature>
<dbReference type="Proteomes" id="UP001550853">
    <property type="component" value="Unassembled WGS sequence"/>
</dbReference>
<dbReference type="Gene3D" id="3.10.450.40">
    <property type="match status" value="1"/>
</dbReference>
<dbReference type="InterPro" id="IPR025711">
    <property type="entry name" value="PepSY"/>
</dbReference>
<name>A0ABV2Z4S8_9ACTN</name>
<sequence>MDTKRKDLVVRGRRRPVGPRTLGAVCAVAAAGALLAGCGSGGKSVSGAPDSPEVASPAAATSPGGSPMASPGRNLTKAQSERKELFAKTKADYEHVLTAAEGAVPHSKPVSTELKGGDGGNPVWETVMATRDGTAHALRVDAVTGKAGKPVTEQQKSEDRKALATRLRDATVTAPMAAKTAMAKKSGKVSAVELENADHGKPVWKVDVVSTSDWKKTTFDVDAKDNKILKEHTDQH</sequence>
<comment type="caution">
    <text evidence="3">The sequence shown here is derived from an EMBL/GenBank/DDBJ whole genome shotgun (WGS) entry which is preliminary data.</text>
</comment>
<evidence type="ECO:0000313" key="4">
    <source>
        <dbReference type="Proteomes" id="UP001550853"/>
    </source>
</evidence>
<protein>
    <submittedName>
        <fullName evidence="3">PepSY domain-containing protein</fullName>
    </submittedName>
</protein>
<dbReference type="EMBL" id="JBEZVI010000021">
    <property type="protein sequence ID" value="MEU3713007.1"/>
    <property type="molecule type" value="Genomic_DNA"/>
</dbReference>
<proteinExistence type="predicted"/>